<keyword evidence="3" id="KW-1185">Reference proteome</keyword>
<dbReference type="STRING" id="1423720.FC67_GL000805"/>
<accession>A0A2K9HKI7</accession>
<dbReference type="Proteomes" id="UP000234653">
    <property type="component" value="Chromosome"/>
</dbReference>
<dbReference type="KEGG" id="lali:LA20249_09435"/>
<name>A0A2K9HKI7_9LACO</name>
<reference evidence="2 3" key="1">
    <citation type="submission" date="2016-12" db="EMBL/GenBank/DDBJ databases">
        <title>The whole genome sequencing and assembly of Lactobacillus alimentarius DSM 20249T strain.</title>
        <authorList>
            <person name="Lee Y.-J."/>
            <person name="Yi H."/>
            <person name="Bahn Y.-S."/>
            <person name="Kim J.F."/>
            <person name="Lee D.-W."/>
        </authorList>
    </citation>
    <scope>NUCLEOTIDE SEQUENCE [LARGE SCALE GENOMIC DNA]</scope>
    <source>
        <strain evidence="2 3">DSM 20249</strain>
    </source>
</reference>
<proteinExistence type="predicted"/>
<feature type="domain" description="Bacterial archaeo-eukaryotic release factor family 8" evidence="1">
    <location>
        <begin position="126"/>
        <end position="264"/>
    </location>
</feature>
<evidence type="ECO:0000313" key="3">
    <source>
        <dbReference type="Proteomes" id="UP000234653"/>
    </source>
</evidence>
<dbReference type="Pfam" id="PF18851">
    <property type="entry name" value="baeRF_family8"/>
    <property type="match status" value="1"/>
</dbReference>
<dbReference type="OrthoDB" id="2272287at2"/>
<evidence type="ECO:0000259" key="1">
    <source>
        <dbReference type="Pfam" id="PF18851"/>
    </source>
</evidence>
<gene>
    <name evidence="2" type="ORF">LA20249_09435</name>
</gene>
<dbReference type="EMBL" id="CP018867">
    <property type="protein sequence ID" value="AUI72386.1"/>
    <property type="molecule type" value="Genomic_DNA"/>
</dbReference>
<dbReference type="InterPro" id="IPR040830">
    <property type="entry name" value="Bact_RF_family8"/>
</dbReference>
<protein>
    <recommendedName>
        <fullName evidence="1">Bacterial archaeo-eukaryotic release factor family 8 domain-containing protein</fullName>
    </recommendedName>
</protein>
<evidence type="ECO:0000313" key="2">
    <source>
        <dbReference type="EMBL" id="AUI72386.1"/>
    </source>
</evidence>
<organism evidence="2 3">
    <name type="scientific">Companilactobacillus alimentarius DSM 20249</name>
    <dbReference type="NCBI Taxonomy" id="1423720"/>
    <lineage>
        <taxon>Bacteria</taxon>
        <taxon>Bacillati</taxon>
        <taxon>Bacillota</taxon>
        <taxon>Bacilli</taxon>
        <taxon>Lactobacillales</taxon>
        <taxon>Lactobacillaceae</taxon>
        <taxon>Companilactobacillus</taxon>
    </lineage>
</organism>
<dbReference type="RefSeq" id="WP_057738991.1">
    <property type="nucleotide sequence ID" value="NZ_AZDQ01000030.1"/>
</dbReference>
<sequence>MNIKDDKLLKLLSSKVEPKISIILPIHPETPQIEENILTYKNLLKDVKKDLELNYPRRQWENTVEQLDSLLLDRQLFSTSKRALIVFANNETMEICEMNHKVSPKAHVGTTFLVQDLLLPVENIDKPDYIVNISRDRINVFDIDSLKEIKLHQIHHKFSDYYSDFDAESNVNSGSYGGKNIAQYHGHRSKPEEQERDQEIYYRYLDKAFSSYYRENGETYLLTGLPEVLDVYLNSYGNSPYIGGVIHSSILNLSHQELNEKINEYKYFEDIAMMEKTKHELHKALNQEKLIQDLNTIGFALDNHDVRTLVSVNDGKSYSIDHNKILVQSILNQTNCQVIYDEEESAPSINAIVY</sequence>
<dbReference type="AlphaFoldDB" id="A0A2K9HKI7"/>